<name>A0A2N5XKS6_9HYPH</name>
<dbReference type="InterPro" id="IPR016035">
    <property type="entry name" value="Acyl_Trfase/lysoPLipase"/>
</dbReference>
<keyword evidence="2 4" id="KW-0442">Lipid degradation</keyword>
<evidence type="ECO:0000256" key="1">
    <source>
        <dbReference type="ARBA" id="ARBA00022801"/>
    </source>
</evidence>
<feature type="short sequence motif" description="DGA/G" evidence="4">
    <location>
        <begin position="172"/>
        <end position="174"/>
    </location>
</feature>
<keyword evidence="7" id="KW-1185">Reference proteome</keyword>
<evidence type="ECO:0000256" key="4">
    <source>
        <dbReference type="PROSITE-ProRule" id="PRU01161"/>
    </source>
</evidence>
<dbReference type="SUPFAM" id="SSF52151">
    <property type="entry name" value="FabD/lysophospholipase-like"/>
    <property type="match status" value="1"/>
</dbReference>
<feature type="domain" description="PNPLA" evidence="5">
    <location>
        <begin position="8"/>
        <end position="185"/>
    </location>
</feature>
<dbReference type="InterPro" id="IPR050301">
    <property type="entry name" value="NTE"/>
</dbReference>
<dbReference type="PANTHER" id="PTHR14226">
    <property type="entry name" value="NEUROPATHY TARGET ESTERASE/SWISS CHEESE D.MELANOGASTER"/>
    <property type="match status" value="1"/>
</dbReference>
<gene>
    <name evidence="6" type="ORF">C0081_22340</name>
</gene>
<dbReference type="PROSITE" id="PS51635">
    <property type="entry name" value="PNPLA"/>
    <property type="match status" value="1"/>
</dbReference>
<keyword evidence="1 4" id="KW-0378">Hydrolase</keyword>
<evidence type="ECO:0000256" key="2">
    <source>
        <dbReference type="ARBA" id="ARBA00022963"/>
    </source>
</evidence>
<dbReference type="GO" id="GO:0016787">
    <property type="term" value="F:hydrolase activity"/>
    <property type="evidence" value="ECO:0007669"/>
    <property type="project" value="UniProtKB-UniRule"/>
</dbReference>
<organism evidence="6 7">
    <name type="scientific">Cohaesibacter celericrescens</name>
    <dbReference type="NCBI Taxonomy" id="2067669"/>
    <lineage>
        <taxon>Bacteria</taxon>
        <taxon>Pseudomonadati</taxon>
        <taxon>Pseudomonadota</taxon>
        <taxon>Alphaproteobacteria</taxon>
        <taxon>Hyphomicrobiales</taxon>
        <taxon>Cohaesibacteraceae</taxon>
    </lineage>
</organism>
<proteinExistence type="predicted"/>
<dbReference type="OrthoDB" id="5290098at2"/>
<feature type="short sequence motif" description="GXGXXG" evidence="4">
    <location>
        <begin position="12"/>
        <end position="17"/>
    </location>
</feature>
<dbReference type="GO" id="GO:0016042">
    <property type="term" value="P:lipid catabolic process"/>
    <property type="evidence" value="ECO:0007669"/>
    <property type="project" value="UniProtKB-UniRule"/>
</dbReference>
<dbReference type="AlphaFoldDB" id="A0A2N5XKS6"/>
<dbReference type="Gene3D" id="3.40.1090.10">
    <property type="entry name" value="Cytosolic phospholipase A2 catalytic domain"/>
    <property type="match status" value="2"/>
</dbReference>
<comment type="caution">
    <text evidence="6">The sequence shown here is derived from an EMBL/GenBank/DDBJ whole genome shotgun (WGS) entry which is preliminary data.</text>
</comment>
<dbReference type="PANTHER" id="PTHR14226:SF29">
    <property type="entry name" value="NEUROPATHY TARGET ESTERASE SWS"/>
    <property type="match status" value="1"/>
</dbReference>
<dbReference type="Proteomes" id="UP000234881">
    <property type="component" value="Unassembled WGS sequence"/>
</dbReference>
<keyword evidence="3 4" id="KW-0443">Lipid metabolism</keyword>
<sequence>MTDNTIGIAFGGGGARGLSHIWVMEALDELGLKPVALSGTSIGALAAVCYASGITGAELRAYMLEVFGNRNEVLSRFWRSRPKKFSELSAFHNPLGSWAQLDPEWIAETFLPPAVHRDFSQLAIRTSFSATEYYTGNEVIMNEGDTYKAVAASMAIPALFRPVEYDGRLLVDGGCVNPMPVDHVRPHADIIIAVDVIGVPQKTEDGKLRVFEMGFGASQLLMQTIQREKMRHDEVELLVHPHIGNFRPLDFLKTEEILAASEDTKEDVKRRLTALMEAGGTTP</sequence>
<dbReference type="RefSeq" id="WP_101535940.1">
    <property type="nucleotide sequence ID" value="NZ_JBFHIU010000018.1"/>
</dbReference>
<evidence type="ECO:0000259" key="5">
    <source>
        <dbReference type="PROSITE" id="PS51635"/>
    </source>
</evidence>
<feature type="active site" description="Proton acceptor" evidence="4">
    <location>
        <position position="172"/>
    </location>
</feature>
<evidence type="ECO:0000256" key="3">
    <source>
        <dbReference type="ARBA" id="ARBA00023098"/>
    </source>
</evidence>
<protein>
    <submittedName>
        <fullName evidence="6">Patatin</fullName>
    </submittedName>
</protein>
<evidence type="ECO:0000313" key="7">
    <source>
        <dbReference type="Proteomes" id="UP000234881"/>
    </source>
</evidence>
<feature type="short sequence motif" description="GXSXG" evidence="4">
    <location>
        <begin position="39"/>
        <end position="43"/>
    </location>
</feature>
<accession>A0A2N5XKS6</accession>
<reference evidence="6 7" key="1">
    <citation type="submission" date="2018-01" db="EMBL/GenBank/DDBJ databases">
        <title>The draft genome sequence of Cohaesibacter sp. H1304.</title>
        <authorList>
            <person name="Wang N.-N."/>
            <person name="Du Z.-J."/>
        </authorList>
    </citation>
    <scope>NUCLEOTIDE SEQUENCE [LARGE SCALE GENOMIC DNA]</scope>
    <source>
        <strain evidence="6 7">H1304</strain>
    </source>
</reference>
<dbReference type="Pfam" id="PF01734">
    <property type="entry name" value="Patatin"/>
    <property type="match status" value="1"/>
</dbReference>
<dbReference type="InterPro" id="IPR002641">
    <property type="entry name" value="PNPLA_dom"/>
</dbReference>
<dbReference type="EMBL" id="PKUQ01000055">
    <property type="protein sequence ID" value="PLW75040.1"/>
    <property type="molecule type" value="Genomic_DNA"/>
</dbReference>
<feature type="active site" description="Nucleophile" evidence="4">
    <location>
        <position position="41"/>
    </location>
</feature>
<evidence type="ECO:0000313" key="6">
    <source>
        <dbReference type="EMBL" id="PLW75040.1"/>
    </source>
</evidence>